<dbReference type="EMBL" id="CAJPEV010003224">
    <property type="protein sequence ID" value="CAG0899257.1"/>
    <property type="molecule type" value="Genomic_DNA"/>
</dbReference>
<evidence type="ECO:0000313" key="2">
    <source>
        <dbReference type="EMBL" id="CAD7251023.1"/>
    </source>
</evidence>
<organism evidence="2">
    <name type="scientific">Darwinula stevensoni</name>
    <dbReference type="NCBI Taxonomy" id="69355"/>
    <lineage>
        <taxon>Eukaryota</taxon>
        <taxon>Metazoa</taxon>
        <taxon>Ecdysozoa</taxon>
        <taxon>Arthropoda</taxon>
        <taxon>Crustacea</taxon>
        <taxon>Oligostraca</taxon>
        <taxon>Ostracoda</taxon>
        <taxon>Podocopa</taxon>
        <taxon>Podocopida</taxon>
        <taxon>Darwinulocopina</taxon>
        <taxon>Darwinuloidea</taxon>
        <taxon>Darwinulidae</taxon>
        <taxon>Darwinula</taxon>
    </lineage>
</organism>
<reference evidence="2" key="1">
    <citation type="submission" date="2020-11" db="EMBL/GenBank/DDBJ databases">
        <authorList>
            <person name="Tran Van P."/>
        </authorList>
    </citation>
    <scope>NUCLEOTIDE SEQUENCE</scope>
</reference>
<evidence type="ECO:0000256" key="1">
    <source>
        <dbReference type="SAM" id="MobiDB-lite"/>
    </source>
</evidence>
<proteinExistence type="predicted"/>
<evidence type="ECO:0000313" key="3">
    <source>
        <dbReference type="Proteomes" id="UP000677054"/>
    </source>
</evidence>
<name>A0A7R9FQI8_9CRUS</name>
<protein>
    <submittedName>
        <fullName evidence="2">Uncharacterized protein</fullName>
    </submittedName>
</protein>
<keyword evidence="3" id="KW-1185">Reference proteome</keyword>
<feature type="compositionally biased region" description="Basic and acidic residues" evidence="1">
    <location>
        <begin position="1"/>
        <end position="17"/>
    </location>
</feature>
<accession>A0A7R9FQI8</accession>
<dbReference type="Proteomes" id="UP000677054">
    <property type="component" value="Unassembled WGS sequence"/>
</dbReference>
<feature type="region of interest" description="Disordered" evidence="1">
    <location>
        <begin position="1"/>
        <end position="29"/>
    </location>
</feature>
<gene>
    <name evidence="2" type="ORF">DSTB1V02_LOCUS10791</name>
</gene>
<dbReference type="EMBL" id="LR902741">
    <property type="protein sequence ID" value="CAD7251023.1"/>
    <property type="molecule type" value="Genomic_DNA"/>
</dbReference>
<sequence>MSYWDEWNREQADEKPDSTPNVDVCQDGGGSLSQQVAAIALEEPIPRSRGSRGSYIVIYVLARGLSGGQTEQVVRTLTTELEVRDPLTDWRPFTRKWSSQRLLSRSTSFMGGSTNPRVNRALEESSSRRLLAGSKA</sequence>
<dbReference type="AlphaFoldDB" id="A0A7R9FQI8"/>